<reference evidence="2" key="2">
    <citation type="submission" date="2020-11" db="EMBL/GenBank/DDBJ databases">
        <authorList>
            <person name="McCartney M.A."/>
            <person name="Auch B."/>
            <person name="Kono T."/>
            <person name="Mallez S."/>
            <person name="Becker A."/>
            <person name="Gohl D.M."/>
            <person name="Silverstein K.A.T."/>
            <person name="Koren S."/>
            <person name="Bechman K.B."/>
            <person name="Herman A."/>
            <person name="Abrahante J.E."/>
            <person name="Garbe J."/>
        </authorList>
    </citation>
    <scope>NUCLEOTIDE SEQUENCE</scope>
    <source>
        <strain evidence="2">Duluth1</strain>
        <tissue evidence="2">Whole animal</tissue>
    </source>
</reference>
<comment type="caution">
    <text evidence="2">The sequence shown here is derived from an EMBL/GenBank/DDBJ whole genome shotgun (WGS) entry which is preliminary data.</text>
</comment>
<proteinExistence type="predicted"/>
<reference evidence="2" key="1">
    <citation type="journal article" date="2019" name="bioRxiv">
        <title>The Genome of the Zebra Mussel, Dreissena polymorpha: A Resource for Invasive Species Research.</title>
        <authorList>
            <person name="McCartney M.A."/>
            <person name="Auch B."/>
            <person name="Kono T."/>
            <person name="Mallez S."/>
            <person name="Zhang Y."/>
            <person name="Obille A."/>
            <person name="Becker A."/>
            <person name="Abrahante J.E."/>
            <person name="Garbe J."/>
            <person name="Badalamenti J.P."/>
            <person name="Herman A."/>
            <person name="Mangelson H."/>
            <person name="Liachko I."/>
            <person name="Sullivan S."/>
            <person name="Sone E.D."/>
            <person name="Koren S."/>
            <person name="Silverstein K.A.T."/>
            <person name="Beckman K.B."/>
            <person name="Gohl D.M."/>
        </authorList>
    </citation>
    <scope>NUCLEOTIDE SEQUENCE</scope>
    <source>
        <strain evidence="2">Duluth1</strain>
        <tissue evidence="2">Whole animal</tissue>
    </source>
</reference>
<feature type="compositionally biased region" description="Polar residues" evidence="1">
    <location>
        <begin position="13"/>
        <end position="22"/>
    </location>
</feature>
<protein>
    <submittedName>
        <fullName evidence="2">Uncharacterized protein</fullName>
    </submittedName>
</protein>
<evidence type="ECO:0000313" key="2">
    <source>
        <dbReference type="EMBL" id="KAH3818592.1"/>
    </source>
</evidence>
<accession>A0A9D4GKM1</accession>
<name>A0A9D4GKM1_DREPO</name>
<dbReference type="Proteomes" id="UP000828390">
    <property type="component" value="Unassembled WGS sequence"/>
</dbReference>
<dbReference type="AlphaFoldDB" id="A0A9D4GKM1"/>
<organism evidence="2 3">
    <name type="scientific">Dreissena polymorpha</name>
    <name type="common">Zebra mussel</name>
    <name type="synonym">Mytilus polymorpha</name>
    <dbReference type="NCBI Taxonomy" id="45954"/>
    <lineage>
        <taxon>Eukaryota</taxon>
        <taxon>Metazoa</taxon>
        <taxon>Spiralia</taxon>
        <taxon>Lophotrochozoa</taxon>
        <taxon>Mollusca</taxon>
        <taxon>Bivalvia</taxon>
        <taxon>Autobranchia</taxon>
        <taxon>Heteroconchia</taxon>
        <taxon>Euheterodonta</taxon>
        <taxon>Imparidentia</taxon>
        <taxon>Neoheterodontei</taxon>
        <taxon>Myida</taxon>
        <taxon>Dreissenoidea</taxon>
        <taxon>Dreissenidae</taxon>
        <taxon>Dreissena</taxon>
    </lineage>
</organism>
<keyword evidence="3" id="KW-1185">Reference proteome</keyword>
<evidence type="ECO:0000313" key="3">
    <source>
        <dbReference type="Proteomes" id="UP000828390"/>
    </source>
</evidence>
<feature type="compositionally biased region" description="Low complexity" evidence="1">
    <location>
        <begin position="47"/>
        <end position="58"/>
    </location>
</feature>
<feature type="region of interest" description="Disordered" evidence="1">
    <location>
        <begin position="1"/>
        <end position="63"/>
    </location>
</feature>
<evidence type="ECO:0000256" key="1">
    <source>
        <dbReference type="SAM" id="MobiDB-lite"/>
    </source>
</evidence>
<sequence length="133" mass="14518">MTRKRKPSKDSPDNGQSSSKPNTNKRNKGKKMAQNAHASPVTNLSGQSQASQASQSSQFYGSPQLTQMPYSYMMNTPNFYGQGFIPPGTPSPLPSSDILSSILERLNSVDKKLSQLDQIQQTVSGIVSRIDKI</sequence>
<gene>
    <name evidence="2" type="ORF">DPMN_120314</name>
</gene>
<feature type="compositionally biased region" description="Polar residues" evidence="1">
    <location>
        <begin position="36"/>
        <end position="46"/>
    </location>
</feature>
<dbReference type="EMBL" id="JAIWYP010000005">
    <property type="protein sequence ID" value="KAH3818592.1"/>
    <property type="molecule type" value="Genomic_DNA"/>
</dbReference>